<name>A0A7J7Y934_PIPKU</name>
<evidence type="ECO:0000313" key="3">
    <source>
        <dbReference type="Proteomes" id="UP000558488"/>
    </source>
</evidence>
<dbReference type="AlphaFoldDB" id="A0A7J7Y934"/>
<proteinExistence type="predicted"/>
<feature type="compositionally biased region" description="Low complexity" evidence="1">
    <location>
        <begin position="1"/>
        <end position="11"/>
    </location>
</feature>
<feature type="compositionally biased region" description="Polar residues" evidence="1">
    <location>
        <begin position="22"/>
        <end position="39"/>
    </location>
</feature>
<comment type="caution">
    <text evidence="2">The sequence shown here is derived from an EMBL/GenBank/DDBJ whole genome shotgun (WGS) entry which is preliminary data.</text>
</comment>
<dbReference type="EMBL" id="JACAGB010000006">
    <property type="protein sequence ID" value="KAF6358481.1"/>
    <property type="molecule type" value="Genomic_DNA"/>
</dbReference>
<reference evidence="2 3" key="1">
    <citation type="journal article" date="2020" name="Nature">
        <title>Six reference-quality genomes reveal evolution of bat adaptations.</title>
        <authorList>
            <person name="Jebb D."/>
            <person name="Huang Z."/>
            <person name="Pippel M."/>
            <person name="Hughes G.M."/>
            <person name="Lavrichenko K."/>
            <person name="Devanna P."/>
            <person name="Winkler S."/>
            <person name="Jermiin L.S."/>
            <person name="Skirmuntt E.C."/>
            <person name="Katzourakis A."/>
            <person name="Burkitt-Gray L."/>
            <person name="Ray D.A."/>
            <person name="Sullivan K.A.M."/>
            <person name="Roscito J.G."/>
            <person name="Kirilenko B.M."/>
            <person name="Davalos L.M."/>
            <person name="Corthals A.P."/>
            <person name="Power M.L."/>
            <person name="Jones G."/>
            <person name="Ransome R.D."/>
            <person name="Dechmann D.K.N."/>
            <person name="Locatelli A.G."/>
            <person name="Puechmaille S.J."/>
            <person name="Fedrigo O."/>
            <person name="Jarvis E.D."/>
            <person name="Hiller M."/>
            <person name="Vernes S.C."/>
            <person name="Myers E.W."/>
            <person name="Teeling E.C."/>
        </authorList>
    </citation>
    <scope>NUCLEOTIDE SEQUENCE [LARGE SCALE GENOMIC DNA]</scope>
    <source>
        <strain evidence="2">MPipKuh1</strain>
        <tissue evidence="2">Flight muscle</tissue>
    </source>
</reference>
<evidence type="ECO:0000256" key="1">
    <source>
        <dbReference type="SAM" id="MobiDB-lite"/>
    </source>
</evidence>
<feature type="region of interest" description="Disordered" evidence="1">
    <location>
        <begin position="1"/>
        <end position="40"/>
    </location>
</feature>
<sequence>MSPVLGFSSVGSGVGGGVQNRLEPQSPSGQGNPAAQPTIPSLHAMCAPPGPPFTASLGFHLTAQLPLCEPGSPGSGLELGFRAVRTGAQHSRSFISFPLGNASQALGPPPLQLRPLCAPCVSVPWAFTAPPLPSGFLLDFRCRISSQSTFL</sequence>
<protein>
    <submittedName>
        <fullName evidence="2">Uncharacterized protein</fullName>
    </submittedName>
</protein>
<keyword evidence="3" id="KW-1185">Reference proteome</keyword>
<evidence type="ECO:0000313" key="2">
    <source>
        <dbReference type="EMBL" id="KAF6358481.1"/>
    </source>
</evidence>
<organism evidence="2 3">
    <name type="scientific">Pipistrellus kuhlii</name>
    <name type="common">Kuhl's pipistrelle</name>
    <dbReference type="NCBI Taxonomy" id="59472"/>
    <lineage>
        <taxon>Eukaryota</taxon>
        <taxon>Metazoa</taxon>
        <taxon>Chordata</taxon>
        <taxon>Craniata</taxon>
        <taxon>Vertebrata</taxon>
        <taxon>Euteleostomi</taxon>
        <taxon>Mammalia</taxon>
        <taxon>Eutheria</taxon>
        <taxon>Laurasiatheria</taxon>
        <taxon>Chiroptera</taxon>
        <taxon>Yangochiroptera</taxon>
        <taxon>Vespertilionidae</taxon>
        <taxon>Pipistrellus</taxon>
    </lineage>
</organism>
<dbReference type="Proteomes" id="UP000558488">
    <property type="component" value="Unassembled WGS sequence"/>
</dbReference>
<gene>
    <name evidence="2" type="ORF">mPipKuh1_010308</name>
</gene>
<accession>A0A7J7Y934</accession>